<evidence type="ECO:0000256" key="2">
    <source>
        <dbReference type="SAM" id="MobiDB-lite"/>
    </source>
</evidence>
<dbReference type="EMBL" id="SWFT01000072">
    <property type="protein sequence ID" value="KAA8903140.1"/>
    <property type="molecule type" value="Genomic_DNA"/>
</dbReference>
<comment type="caution">
    <text evidence="4">The sequence shown here is derived from an EMBL/GenBank/DDBJ whole genome shotgun (WGS) entry which is preliminary data.</text>
</comment>
<organism evidence="4 5">
    <name type="scientific">Diutina rugosa</name>
    <name type="common">Yeast</name>
    <name type="synonym">Candida rugosa</name>
    <dbReference type="NCBI Taxonomy" id="5481"/>
    <lineage>
        <taxon>Eukaryota</taxon>
        <taxon>Fungi</taxon>
        <taxon>Dikarya</taxon>
        <taxon>Ascomycota</taxon>
        <taxon>Saccharomycotina</taxon>
        <taxon>Pichiomycetes</taxon>
        <taxon>Debaryomycetaceae</taxon>
        <taxon>Diutina</taxon>
    </lineage>
</organism>
<feature type="region of interest" description="Disordered" evidence="2">
    <location>
        <begin position="176"/>
        <end position="200"/>
    </location>
</feature>
<dbReference type="VEuPathDB" id="FungiDB:DIURU_002568"/>
<dbReference type="SUPFAM" id="SSF57884">
    <property type="entry name" value="Ada DNA repair protein, N-terminal domain (N-Ada 10)"/>
    <property type="match status" value="1"/>
</dbReference>
<dbReference type="GeneID" id="54781219"/>
<keyword evidence="5" id="KW-1185">Reference proteome</keyword>
<dbReference type="GO" id="GO:0006355">
    <property type="term" value="P:regulation of DNA-templated transcription"/>
    <property type="evidence" value="ECO:0007669"/>
    <property type="project" value="InterPro"/>
</dbReference>
<dbReference type="GO" id="GO:0003677">
    <property type="term" value="F:DNA binding"/>
    <property type="evidence" value="ECO:0007669"/>
    <property type="project" value="InterPro"/>
</dbReference>
<dbReference type="Proteomes" id="UP000449547">
    <property type="component" value="Unassembled WGS sequence"/>
</dbReference>
<dbReference type="GO" id="GO:0008168">
    <property type="term" value="F:methyltransferase activity"/>
    <property type="evidence" value="ECO:0007669"/>
    <property type="project" value="InterPro"/>
</dbReference>
<reference evidence="4 5" key="1">
    <citation type="submission" date="2019-07" db="EMBL/GenBank/DDBJ databases">
        <title>Genome assembly of two rare yeast pathogens: Diutina rugosa and Trichomonascus ciferrii.</title>
        <authorList>
            <person name="Mixao V."/>
            <person name="Saus E."/>
            <person name="Hansen A."/>
            <person name="Lass-Flor C."/>
            <person name="Gabaldon T."/>
        </authorList>
    </citation>
    <scope>NUCLEOTIDE SEQUENCE [LARGE SCALE GENOMIC DNA]</scope>
    <source>
        <strain evidence="4 5">CBS 613</strain>
    </source>
</reference>
<dbReference type="GO" id="GO:0008270">
    <property type="term" value="F:zinc ion binding"/>
    <property type="evidence" value="ECO:0007669"/>
    <property type="project" value="InterPro"/>
</dbReference>
<feature type="domain" description="Ada DNA repair metal-binding" evidence="3">
    <location>
        <begin position="8"/>
        <end position="72"/>
    </location>
</feature>
<protein>
    <recommendedName>
        <fullName evidence="3">Ada DNA repair metal-binding domain-containing protein</fullName>
    </recommendedName>
</protein>
<dbReference type="InterPro" id="IPR004026">
    <property type="entry name" value="Ada_DNA_repair_Zn-bd"/>
</dbReference>
<feature type="region of interest" description="Disordered" evidence="2">
    <location>
        <begin position="123"/>
        <end position="145"/>
    </location>
</feature>
<dbReference type="Pfam" id="PF02805">
    <property type="entry name" value="Ada_Zn_binding"/>
    <property type="match status" value="1"/>
</dbReference>
<dbReference type="Gene3D" id="3.40.10.10">
    <property type="entry name" value="DNA Methylphosphotriester Repair Domain"/>
    <property type="match status" value="1"/>
</dbReference>
<evidence type="ECO:0000259" key="3">
    <source>
        <dbReference type="Pfam" id="PF02805"/>
    </source>
</evidence>
<dbReference type="OMA" id="MYFTESA"/>
<dbReference type="InterPro" id="IPR035451">
    <property type="entry name" value="Ada-like_dom_sf"/>
</dbReference>
<evidence type="ECO:0000256" key="1">
    <source>
        <dbReference type="ARBA" id="ARBA00023159"/>
    </source>
</evidence>
<dbReference type="Gene3D" id="1.10.10.60">
    <property type="entry name" value="Homeodomain-like"/>
    <property type="match status" value="1"/>
</dbReference>
<dbReference type="GO" id="GO:0006281">
    <property type="term" value="P:DNA repair"/>
    <property type="evidence" value="ECO:0007669"/>
    <property type="project" value="InterPro"/>
</dbReference>
<name>A0A642UPW9_DIURU</name>
<evidence type="ECO:0000313" key="5">
    <source>
        <dbReference type="Proteomes" id="UP000449547"/>
    </source>
</evidence>
<keyword evidence="1" id="KW-0010">Activator</keyword>
<accession>A0A642UPW9</accession>
<proteinExistence type="predicted"/>
<gene>
    <name evidence="4" type="ORF">DIURU_002568</name>
</gene>
<dbReference type="OrthoDB" id="2447880at2759"/>
<dbReference type="RefSeq" id="XP_034012657.1">
    <property type="nucleotide sequence ID" value="XM_034155233.1"/>
</dbReference>
<sequence>MYFTESAQWKAYQFSDPFSSNSFCVCNKMSSVFCRPDCDARPITTLKSEVKFVPSAQEALSLGFHPCESCDPVNAPVVDVGLLIKCVASINDQLGFCPPLLDDNEERNNQQIKRTILEGARAHGGEVKRRMSMSSYGDRDLESTSLSKNDSDHYRLVDLACRHLALAAAMNYFHIPSPRPSPASPDDGKDGRKRRRRGGVLGFKELAAKSKLSAWHFHRVFKSVTGLTPKTYGDKCWDFFKNYRADESSPVPSRMAPIAAPPLYDVDSVSASPESPRKRVKLEPHPMHLAQPSMVFGQVDGAMLFAAPEMPAPSASSASLASSTASIPAPEPSDLDHMASYQFPTSRHFDLNLSDNLMLFPSEHSRSASMPEADTQAALDSSPMMAMAAPPQPMGDLPSVQVPLMDEFSMDMFSLDPVSMEVPDLDDFNPNIAMGFPELTTFTS</sequence>
<dbReference type="AlphaFoldDB" id="A0A642UPW9"/>
<evidence type="ECO:0000313" key="4">
    <source>
        <dbReference type="EMBL" id="KAA8903140.1"/>
    </source>
</evidence>